<sequence length="535" mass="58675">MATSRVPPRRVRKFEHANDSPKLFPVNYNLWYRKVANDSDFLSSQIRRLNLRSNNLGDSDGRSSAKLGESASRDRKQFGMGNWTFGESSRSSKIHRGNRFCAGSANATRFFEGFRFSRSKIGVSVVVGAIGSVNARSSYGLGNEPPPVENAGAERSVHLHSLELSEDQVDTVTVKNAIALSSVVLRGSAATVSSRLLCLWVRAPMHPPKSSGPDGGRVRWQRPMMVFASYKYAMSSAAAAVEAGKEAVRRSPKHFCCGCDRERTAKDKAKDSVSVSTVHTIVVTVAVCISSCRAPHHGRKFKVGALIRAASYYYVTQTNLTAFSVVTERKKVESRIIAIPGNLYMESFLKAPVPFREEIRETVINLVDNGVDRPIRISRACEGVSLMKARAIPVSGTVCGSTRVARSAIDGFTQIVINRESGTRDEFIIYSSRPDTDVGVYQMGNAGTYGMPTRQVGVQVTRKPTGFHRNLTLVKLALVNGSLDFCETTPIQISIEHVIEVQQLHREKSPKIPSPLADSASGPTRETEESFDDLV</sequence>
<name>A0A8J6HNG6_TENMO</name>
<accession>A0A8J6HNG6</accession>
<feature type="region of interest" description="Disordered" evidence="1">
    <location>
        <begin position="506"/>
        <end position="535"/>
    </location>
</feature>
<dbReference type="EMBL" id="JABDTM020018703">
    <property type="protein sequence ID" value="KAH0817874.1"/>
    <property type="molecule type" value="Genomic_DNA"/>
</dbReference>
<comment type="caution">
    <text evidence="2">The sequence shown here is derived from an EMBL/GenBank/DDBJ whole genome shotgun (WGS) entry which is preliminary data.</text>
</comment>
<reference evidence="2" key="1">
    <citation type="journal article" date="2020" name="J Insects Food Feed">
        <title>The yellow mealworm (Tenebrio molitor) genome: a resource for the emerging insects as food and feed industry.</title>
        <authorList>
            <person name="Eriksson T."/>
            <person name="Andere A."/>
            <person name="Kelstrup H."/>
            <person name="Emery V."/>
            <person name="Picard C."/>
        </authorList>
    </citation>
    <scope>NUCLEOTIDE SEQUENCE</scope>
    <source>
        <strain evidence="2">Stoneville</strain>
        <tissue evidence="2">Whole head</tissue>
    </source>
</reference>
<feature type="region of interest" description="Disordered" evidence="1">
    <location>
        <begin position="53"/>
        <end position="73"/>
    </location>
</feature>
<gene>
    <name evidence="2" type="ORF">GEV33_004914</name>
</gene>
<dbReference type="Proteomes" id="UP000719412">
    <property type="component" value="Unassembled WGS sequence"/>
</dbReference>
<protein>
    <submittedName>
        <fullName evidence="2">Uncharacterized protein</fullName>
    </submittedName>
</protein>
<evidence type="ECO:0000256" key="1">
    <source>
        <dbReference type="SAM" id="MobiDB-lite"/>
    </source>
</evidence>
<dbReference type="AlphaFoldDB" id="A0A8J6HNG6"/>
<keyword evidence="3" id="KW-1185">Reference proteome</keyword>
<organism evidence="2 3">
    <name type="scientific">Tenebrio molitor</name>
    <name type="common">Yellow mealworm beetle</name>
    <dbReference type="NCBI Taxonomy" id="7067"/>
    <lineage>
        <taxon>Eukaryota</taxon>
        <taxon>Metazoa</taxon>
        <taxon>Ecdysozoa</taxon>
        <taxon>Arthropoda</taxon>
        <taxon>Hexapoda</taxon>
        <taxon>Insecta</taxon>
        <taxon>Pterygota</taxon>
        <taxon>Neoptera</taxon>
        <taxon>Endopterygota</taxon>
        <taxon>Coleoptera</taxon>
        <taxon>Polyphaga</taxon>
        <taxon>Cucujiformia</taxon>
        <taxon>Tenebrionidae</taxon>
        <taxon>Tenebrio</taxon>
    </lineage>
</organism>
<proteinExistence type="predicted"/>
<evidence type="ECO:0000313" key="3">
    <source>
        <dbReference type="Proteomes" id="UP000719412"/>
    </source>
</evidence>
<evidence type="ECO:0000313" key="2">
    <source>
        <dbReference type="EMBL" id="KAH0817874.1"/>
    </source>
</evidence>
<reference evidence="2" key="2">
    <citation type="submission" date="2021-08" db="EMBL/GenBank/DDBJ databases">
        <authorList>
            <person name="Eriksson T."/>
        </authorList>
    </citation>
    <scope>NUCLEOTIDE SEQUENCE</scope>
    <source>
        <strain evidence="2">Stoneville</strain>
        <tissue evidence="2">Whole head</tissue>
    </source>
</reference>